<dbReference type="Proteomes" id="UP000183760">
    <property type="component" value="Unassembled WGS sequence"/>
</dbReference>
<keyword evidence="1" id="KW-0732">Signal</keyword>
<proteinExistence type="predicted"/>
<evidence type="ECO:0000313" key="3">
    <source>
        <dbReference type="EMBL" id="SES89497.1"/>
    </source>
</evidence>
<sequence length="149" mass="16047">MKQLWVVICLVTAGFASPAWAQLSGRCGGDDNLTPQQVAGRNAWARKCNYISAAKEAILNADNEYQVFANGCFQYPCSTNNCQYFVPVSASAPCVSGLINLGSCVAHRESLAPREGLLAYLETLEAPWPPAWFRFAAARDASRDAAGPT</sequence>
<organism evidence="2 5">
    <name type="scientific">Myxococcus fulvus</name>
    <dbReference type="NCBI Taxonomy" id="33"/>
    <lineage>
        <taxon>Bacteria</taxon>
        <taxon>Pseudomonadati</taxon>
        <taxon>Myxococcota</taxon>
        <taxon>Myxococcia</taxon>
        <taxon>Myxococcales</taxon>
        <taxon>Cystobacterineae</taxon>
        <taxon>Myxococcaceae</taxon>
        <taxon>Myxococcus</taxon>
    </lineage>
</organism>
<evidence type="ECO:0000256" key="1">
    <source>
        <dbReference type="SAM" id="SignalP"/>
    </source>
</evidence>
<feature type="signal peptide" evidence="1">
    <location>
        <begin position="1"/>
        <end position="21"/>
    </location>
</feature>
<evidence type="ECO:0000313" key="5">
    <source>
        <dbReference type="Proteomes" id="UP000321514"/>
    </source>
</evidence>
<evidence type="ECO:0008006" key="6">
    <source>
        <dbReference type="Google" id="ProtNLM"/>
    </source>
</evidence>
<dbReference type="AlphaFoldDB" id="A0A511SZZ1"/>
<feature type="chain" id="PRO_5023084395" description="Lipoprotein" evidence="1">
    <location>
        <begin position="22"/>
        <end position="149"/>
    </location>
</feature>
<accession>A0A511SZZ1</accession>
<reference evidence="2 5" key="2">
    <citation type="submission" date="2019-07" db="EMBL/GenBank/DDBJ databases">
        <title>Whole genome shotgun sequence of Myxococcus fulvus NBRC 100333.</title>
        <authorList>
            <person name="Hosoyama A."/>
            <person name="Uohara A."/>
            <person name="Ohji S."/>
            <person name="Ichikawa N."/>
        </authorList>
    </citation>
    <scope>NUCLEOTIDE SEQUENCE [LARGE SCALE GENOMIC DNA]</scope>
    <source>
        <strain evidence="2 5">NBRC 100333</strain>
    </source>
</reference>
<gene>
    <name evidence="2" type="ORF">MFU01_25160</name>
    <name evidence="3" type="ORF">SAMN05443572_101503</name>
</gene>
<evidence type="ECO:0000313" key="2">
    <source>
        <dbReference type="EMBL" id="GEN07479.1"/>
    </source>
</evidence>
<dbReference type="STRING" id="1334629.MFUL124B02_03440"/>
<reference evidence="3 4" key="1">
    <citation type="submission" date="2016-10" db="EMBL/GenBank/DDBJ databases">
        <authorList>
            <person name="Varghese N."/>
            <person name="Submissions S."/>
        </authorList>
    </citation>
    <scope>NUCLEOTIDE SEQUENCE [LARGE SCALE GENOMIC DNA]</scope>
    <source>
        <strain evidence="3 4">DSM 16525</strain>
    </source>
</reference>
<dbReference type="EMBL" id="FOIB01000001">
    <property type="protein sequence ID" value="SES89497.1"/>
    <property type="molecule type" value="Genomic_DNA"/>
</dbReference>
<dbReference type="RefSeq" id="WP_174816680.1">
    <property type="nucleotide sequence ID" value="NZ_BJXR01000025.1"/>
</dbReference>
<dbReference type="EMBL" id="BJXR01000025">
    <property type="protein sequence ID" value="GEN07479.1"/>
    <property type="molecule type" value="Genomic_DNA"/>
</dbReference>
<comment type="caution">
    <text evidence="2">The sequence shown here is derived from an EMBL/GenBank/DDBJ whole genome shotgun (WGS) entry which is preliminary data.</text>
</comment>
<name>A0A511SZZ1_MYXFU</name>
<dbReference type="Proteomes" id="UP000321514">
    <property type="component" value="Unassembled WGS sequence"/>
</dbReference>
<keyword evidence="4" id="KW-1185">Reference proteome</keyword>
<protein>
    <recommendedName>
        <fullName evidence="6">Lipoprotein</fullName>
    </recommendedName>
</protein>
<evidence type="ECO:0000313" key="4">
    <source>
        <dbReference type="Proteomes" id="UP000183760"/>
    </source>
</evidence>